<keyword evidence="3" id="KW-0949">S-adenosyl-L-methionine</keyword>
<dbReference type="Pfam" id="PF04055">
    <property type="entry name" value="Radical_SAM"/>
    <property type="match status" value="1"/>
</dbReference>
<dbReference type="SFLD" id="SFLDG01386">
    <property type="entry name" value="main_SPASM_domain-containing"/>
    <property type="match status" value="1"/>
</dbReference>
<dbReference type="NCBIfam" id="TIGR03906">
    <property type="entry name" value="quino_hemo_SAM"/>
    <property type="match status" value="1"/>
</dbReference>
<organism evidence="8 9">
    <name type="scientific">Aromatoleum petrolei</name>
    <dbReference type="NCBI Taxonomy" id="76116"/>
    <lineage>
        <taxon>Bacteria</taxon>
        <taxon>Pseudomonadati</taxon>
        <taxon>Pseudomonadota</taxon>
        <taxon>Betaproteobacteria</taxon>
        <taxon>Rhodocyclales</taxon>
        <taxon>Rhodocyclaceae</taxon>
        <taxon>Aromatoleum</taxon>
    </lineage>
</organism>
<dbReference type="InterPro" id="IPR000385">
    <property type="entry name" value="MoaA_NifB_PqqE_Fe-S-bd_CS"/>
</dbReference>
<dbReference type="Gene3D" id="3.20.20.70">
    <property type="entry name" value="Aldolase class I"/>
    <property type="match status" value="1"/>
</dbReference>
<dbReference type="PANTHER" id="PTHR43273:SF8">
    <property type="entry name" value="RADICAL SAM DOMAIN PROTEIN"/>
    <property type="match status" value="1"/>
</dbReference>
<feature type="domain" description="Radical SAM core" evidence="7">
    <location>
        <begin position="101"/>
        <end position="337"/>
    </location>
</feature>
<dbReference type="SFLD" id="SFLDG01384">
    <property type="entry name" value="thioether_bond_formation_requi"/>
    <property type="match status" value="1"/>
</dbReference>
<dbReference type="SFLD" id="SFLDF00336">
    <property type="entry name" value="quinohemoprotein_amine_dehydro"/>
    <property type="match status" value="1"/>
</dbReference>
<protein>
    <submittedName>
        <fullName evidence="8">Quinohemoprotein amine dehydrogenase maturation protein</fullName>
    </submittedName>
</protein>
<dbReference type="SUPFAM" id="SSF102114">
    <property type="entry name" value="Radical SAM enzymes"/>
    <property type="match status" value="1"/>
</dbReference>
<gene>
    <name evidence="8" type="primary">peaB</name>
    <name evidence="8" type="ORF">GPA26_11005</name>
</gene>
<dbReference type="InterPro" id="IPR058240">
    <property type="entry name" value="rSAM_sf"/>
</dbReference>
<accession>A0ABX1MP69</accession>
<reference evidence="8 9" key="1">
    <citation type="submission" date="2019-12" db="EMBL/GenBank/DDBJ databases">
        <title>Comparative genomics gives insights into the taxonomy of the Azoarcus-Aromatoleum group and reveals separate origins of nif in the plant-associated Azoarcus and non-plant-associated Aromatoleum sub-groups.</title>
        <authorList>
            <person name="Lafos M."/>
            <person name="Maluk M."/>
            <person name="Batista M."/>
            <person name="Junghare M."/>
            <person name="Carmona M."/>
            <person name="Faoro H."/>
            <person name="Cruz L.M."/>
            <person name="Battistoni F."/>
            <person name="De Souza E."/>
            <person name="Pedrosa F."/>
            <person name="Chen W.-M."/>
            <person name="Poole P.S."/>
            <person name="Dixon R.A."/>
            <person name="James E.K."/>
        </authorList>
    </citation>
    <scope>NUCLEOTIDE SEQUENCE [LARGE SCALE GENOMIC DNA]</scope>
    <source>
        <strain evidence="8 9">ToN1</strain>
    </source>
</reference>
<dbReference type="SFLD" id="SFLDS00029">
    <property type="entry name" value="Radical_SAM"/>
    <property type="match status" value="1"/>
</dbReference>
<evidence type="ECO:0000256" key="4">
    <source>
        <dbReference type="ARBA" id="ARBA00022723"/>
    </source>
</evidence>
<name>A0ABX1MP69_9RHOO</name>
<proteinExistence type="predicted"/>
<dbReference type="InterPro" id="IPR023867">
    <property type="entry name" value="Sulphatase_maturase_rSAM"/>
</dbReference>
<dbReference type="InterPro" id="IPR023885">
    <property type="entry name" value="4Fe4S-binding_SPASM_dom"/>
</dbReference>
<keyword evidence="5" id="KW-0408">Iron</keyword>
<dbReference type="PROSITE" id="PS01305">
    <property type="entry name" value="MOAA_NIFB_PQQE"/>
    <property type="match status" value="1"/>
</dbReference>
<evidence type="ECO:0000256" key="3">
    <source>
        <dbReference type="ARBA" id="ARBA00022691"/>
    </source>
</evidence>
<evidence type="ECO:0000256" key="6">
    <source>
        <dbReference type="ARBA" id="ARBA00023014"/>
    </source>
</evidence>
<evidence type="ECO:0000259" key="7">
    <source>
        <dbReference type="PROSITE" id="PS51918"/>
    </source>
</evidence>
<evidence type="ECO:0000313" key="8">
    <source>
        <dbReference type="EMBL" id="NMF89001.1"/>
    </source>
</evidence>
<comment type="cofactor">
    <cofactor evidence="1">
        <name>[4Fe-4S] cluster</name>
        <dbReference type="ChEBI" id="CHEBI:49883"/>
    </cofactor>
</comment>
<evidence type="ECO:0000256" key="2">
    <source>
        <dbReference type="ARBA" id="ARBA00022485"/>
    </source>
</evidence>
<dbReference type="NCBIfam" id="TIGR04085">
    <property type="entry name" value="rSAM_more_4Fe4S"/>
    <property type="match status" value="1"/>
</dbReference>
<dbReference type="Proteomes" id="UP000652074">
    <property type="component" value="Unassembled WGS sequence"/>
</dbReference>
<keyword evidence="6" id="KW-0411">Iron-sulfur</keyword>
<keyword evidence="4" id="KW-0479">Metal-binding</keyword>
<evidence type="ECO:0000313" key="9">
    <source>
        <dbReference type="Proteomes" id="UP000652074"/>
    </source>
</evidence>
<sequence>MSEADLLYVDAHAFHDLAVKGRRVLLHVPSTGIFDLDGMTSEVLDFVRPRSTVSFGELQERFLDSGSPTLVADAVEDLKSLGVLRADPAMLDRGPGISVTEFPLSTIVLNVNTGCNLSCTYCYKEDLTTPSKGDKLDLETAKKGIELLLREGAKRSQVNVVFFGGEPLTNMPLIRAITAYAEDRCREEGKQLDLSLTTNATLLTEEIVDYFDEHRFGVSISMDGPQAIHDRRRRTIGGKGTYEVVAAKTRMLLSRYKSRPVGARVTLTAGYSDVSAIHHHLKDEIGFAEVGFAPVTSNPVTTFNLVGDELRGVFDSMKSLGREYVEAAIRGENTGFSNMHQMLSDLYEGRRKALPCGAGVGLLAVDHKGELNLCHRFTGSELPTFGNVDSGIAKVELGAFLEHALDRSERGCATCRIRNLCSGGCYHESYANFSDPHSPVYHYCELLREWVDFGIEAYLEILEKNPAFLHRHVANRSSEL</sequence>
<comment type="caution">
    <text evidence="8">The sequence shown here is derived from an EMBL/GenBank/DDBJ whole genome shotgun (WGS) entry which is preliminary data.</text>
</comment>
<evidence type="ECO:0000256" key="1">
    <source>
        <dbReference type="ARBA" id="ARBA00001966"/>
    </source>
</evidence>
<evidence type="ECO:0000256" key="5">
    <source>
        <dbReference type="ARBA" id="ARBA00023004"/>
    </source>
</evidence>
<dbReference type="PANTHER" id="PTHR43273">
    <property type="entry name" value="ANAEROBIC SULFATASE-MATURATING ENZYME HOMOLOG ASLB-RELATED"/>
    <property type="match status" value="1"/>
</dbReference>
<dbReference type="SMART" id="SM00729">
    <property type="entry name" value="Elp3"/>
    <property type="match status" value="1"/>
</dbReference>
<dbReference type="CDD" id="cd01335">
    <property type="entry name" value="Radical_SAM"/>
    <property type="match status" value="1"/>
</dbReference>
<keyword evidence="9" id="KW-1185">Reference proteome</keyword>
<dbReference type="InterPro" id="IPR006638">
    <property type="entry name" value="Elp3/MiaA/NifB-like_rSAM"/>
</dbReference>
<dbReference type="InterPro" id="IPR007197">
    <property type="entry name" value="rSAM"/>
</dbReference>
<dbReference type="InterPro" id="IPR013785">
    <property type="entry name" value="Aldolase_TIM"/>
</dbReference>
<dbReference type="PROSITE" id="PS51918">
    <property type="entry name" value="RADICAL_SAM"/>
    <property type="match status" value="1"/>
</dbReference>
<keyword evidence="2" id="KW-0004">4Fe-4S</keyword>
<dbReference type="InterPro" id="IPR023886">
    <property type="entry name" value="QH-AmDH_gsu_maturation"/>
</dbReference>
<dbReference type="EMBL" id="WTVR01000018">
    <property type="protein sequence ID" value="NMF89001.1"/>
    <property type="molecule type" value="Genomic_DNA"/>
</dbReference>
<dbReference type="RefSeq" id="WP_169206376.1">
    <property type="nucleotide sequence ID" value="NZ_CP059560.1"/>
</dbReference>
<dbReference type="SFLD" id="SFLDG01067">
    <property type="entry name" value="SPASM/twitch_domain_containing"/>
    <property type="match status" value="1"/>
</dbReference>